<dbReference type="Pfam" id="PF09950">
    <property type="entry name" value="Major_capside"/>
    <property type="match status" value="1"/>
</dbReference>
<organism evidence="1 2">
    <name type="scientific">Morganella morganii</name>
    <name type="common">Proteus morganii</name>
    <dbReference type="NCBI Taxonomy" id="582"/>
    <lineage>
        <taxon>Bacteria</taxon>
        <taxon>Pseudomonadati</taxon>
        <taxon>Pseudomonadota</taxon>
        <taxon>Gammaproteobacteria</taxon>
        <taxon>Enterobacterales</taxon>
        <taxon>Morganellaceae</taxon>
        <taxon>Morganella</taxon>
    </lineage>
</organism>
<comment type="caution">
    <text evidence="1">The sequence shown here is derived from an EMBL/GenBank/DDBJ whole genome shotgun (WGS) entry which is preliminary data.</text>
</comment>
<dbReference type="PATRIC" id="fig|582.24.peg.3811"/>
<dbReference type="EMBL" id="JZSH01000133">
    <property type="protein sequence ID" value="KJF77539.1"/>
    <property type="molecule type" value="Genomic_DNA"/>
</dbReference>
<protein>
    <submittedName>
        <fullName evidence="1">Phage protein</fullName>
    </submittedName>
</protein>
<reference evidence="1 2" key="1">
    <citation type="submission" date="2015-02" db="EMBL/GenBank/DDBJ databases">
        <title>Whole genome shotgun sequencing of cultured foodborne pathogen.</title>
        <authorList>
            <person name="Timme R."/>
            <person name="Allard M.W."/>
            <person name="Strain E."/>
            <person name="Evans P.S."/>
            <person name="Brown E."/>
        </authorList>
    </citation>
    <scope>NUCLEOTIDE SEQUENCE [LARGE SCALE GENOMIC DNA]</scope>
    <source>
        <strain evidence="1 2">GCSL-TSO-24</strain>
    </source>
</reference>
<dbReference type="AlphaFoldDB" id="A0A0D8L703"/>
<sequence>MPVSKEKFYMSGRDIRKHGQLNIKPDQKWTYSELDQIGFGGLAAMDSALTGPAISGGFIQREMLQHVLPGLIRTATRVRVLDEITGVLNAGNWHDEEIILNVATPVSKAELYGDHTNIPLSSYGQDQERRGIVRFESGFLVGKLEEARQSAAGFETAAEKRNAVAEALEQGRERIGYYGFNSPDTRVFGMLNEPGLPAYETAAAKWKGGTFAAITGDITAMFSRLEMQSGGIIKDDTAITLTLPLGYRSALNVANPVARGETVYQWVKENYPNLRFVFSPEFAGANGGADVAYMFAETVDDDSTATSAVLLQVVPVKYQLLGSENKAKGYLEDATNATAGIIVTRPWAITRLTGI</sequence>
<gene>
    <name evidence="1" type="ORF">UA45_12095</name>
</gene>
<name>A0A0D8L703_MORMO</name>
<dbReference type="InterPro" id="IPR020049">
    <property type="entry name" value="Major_capsid-like"/>
</dbReference>
<evidence type="ECO:0000313" key="1">
    <source>
        <dbReference type="EMBL" id="KJF77539.1"/>
    </source>
</evidence>
<proteinExistence type="predicted"/>
<accession>A0A0D8L703</accession>
<dbReference type="Proteomes" id="UP000032582">
    <property type="component" value="Unassembled WGS sequence"/>
</dbReference>
<evidence type="ECO:0000313" key="2">
    <source>
        <dbReference type="Proteomes" id="UP000032582"/>
    </source>
</evidence>